<accession>A0A3A1TWF1</accession>
<dbReference type="PANTHER" id="PTHR43433">
    <property type="entry name" value="HYDROLASE, ALPHA/BETA FOLD FAMILY PROTEIN"/>
    <property type="match status" value="1"/>
</dbReference>
<reference evidence="3" key="1">
    <citation type="submission" date="2018-09" db="EMBL/GenBank/DDBJ databases">
        <authorList>
            <person name="Kim I."/>
        </authorList>
    </citation>
    <scope>NUCLEOTIDE SEQUENCE [LARGE SCALE GENOMIC DNA]</scope>
    <source>
        <strain evidence="3">DD4a</strain>
    </source>
</reference>
<gene>
    <name evidence="2" type="ORF">D1781_11655</name>
</gene>
<dbReference type="Gene3D" id="3.40.50.1820">
    <property type="entry name" value="alpha/beta hydrolase"/>
    <property type="match status" value="1"/>
</dbReference>
<proteinExistence type="predicted"/>
<sequence>MVWTVTDQTFPVPGAELSYEVHEGAGPTVVQLHGLSSSRAGEAAAGFFDWSPVAAAGRRLVRYDARGHGRSTGRAEPADYAWSHLAEDLLALLDAVAPTEAVDAIGVSMGVGTLLHAAVIAPQRFRRLVLVIPPTAWATRTAQGDAYRQMADLAEQHGVDALLRAMSAYPPLPILAEGGWTTAPAPDIAADLVPTVFRGAAATDFPAPEAVASIRQPVLLKPWVGDPGHPVSTSERLEELLPDALLEPMARPDDIRALGGRIADFLR</sequence>
<dbReference type="OrthoDB" id="63519at2"/>
<organism evidence="2 3">
    <name type="scientific">Amnibacterium setariae</name>
    <dbReference type="NCBI Taxonomy" id="2306585"/>
    <lineage>
        <taxon>Bacteria</taxon>
        <taxon>Bacillati</taxon>
        <taxon>Actinomycetota</taxon>
        <taxon>Actinomycetes</taxon>
        <taxon>Micrococcales</taxon>
        <taxon>Microbacteriaceae</taxon>
        <taxon>Amnibacterium</taxon>
    </lineage>
</organism>
<dbReference type="AlphaFoldDB" id="A0A3A1TWF1"/>
<dbReference type="EMBL" id="QXTG01000002">
    <property type="protein sequence ID" value="RIX28130.1"/>
    <property type="molecule type" value="Genomic_DNA"/>
</dbReference>
<dbReference type="InterPro" id="IPR029058">
    <property type="entry name" value="AB_hydrolase_fold"/>
</dbReference>
<name>A0A3A1TWF1_9MICO</name>
<dbReference type="GO" id="GO:0046503">
    <property type="term" value="P:glycerolipid catabolic process"/>
    <property type="evidence" value="ECO:0007669"/>
    <property type="project" value="TreeGrafter"/>
</dbReference>
<keyword evidence="2" id="KW-0378">Hydrolase</keyword>
<dbReference type="InterPro" id="IPR050471">
    <property type="entry name" value="AB_hydrolase"/>
</dbReference>
<evidence type="ECO:0000313" key="3">
    <source>
        <dbReference type="Proteomes" id="UP000265742"/>
    </source>
</evidence>
<evidence type="ECO:0000259" key="1">
    <source>
        <dbReference type="Pfam" id="PF00561"/>
    </source>
</evidence>
<protein>
    <submittedName>
        <fullName evidence="2">Alpha/beta hydrolase</fullName>
    </submittedName>
</protein>
<dbReference type="SUPFAM" id="SSF53474">
    <property type="entry name" value="alpha/beta-Hydrolases"/>
    <property type="match status" value="1"/>
</dbReference>
<feature type="domain" description="AB hydrolase-1" evidence="1">
    <location>
        <begin position="27"/>
        <end position="136"/>
    </location>
</feature>
<dbReference type="Proteomes" id="UP000265742">
    <property type="component" value="Unassembled WGS sequence"/>
</dbReference>
<dbReference type="InterPro" id="IPR000073">
    <property type="entry name" value="AB_hydrolase_1"/>
</dbReference>
<evidence type="ECO:0000313" key="2">
    <source>
        <dbReference type="EMBL" id="RIX28130.1"/>
    </source>
</evidence>
<keyword evidence="3" id="KW-1185">Reference proteome</keyword>
<comment type="caution">
    <text evidence="2">The sequence shown here is derived from an EMBL/GenBank/DDBJ whole genome shotgun (WGS) entry which is preliminary data.</text>
</comment>
<dbReference type="PANTHER" id="PTHR43433:SF5">
    <property type="entry name" value="AB HYDROLASE-1 DOMAIN-CONTAINING PROTEIN"/>
    <property type="match status" value="1"/>
</dbReference>
<dbReference type="GO" id="GO:0004806">
    <property type="term" value="F:triacylglycerol lipase activity"/>
    <property type="evidence" value="ECO:0007669"/>
    <property type="project" value="TreeGrafter"/>
</dbReference>
<dbReference type="Pfam" id="PF00561">
    <property type="entry name" value="Abhydrolase_1"/>
    <property type="match status" value="1"/>
</dbReference>